<keyword evidence="3" id="KW-1185">Reference proteome</keyword>
<reference evidence="2 3" key="1">
    <citation type="submission" date="2020-06" db="EMBL/GenBank/DDBJ databases">
        <title>Transcriptomic and genomic resources for Thalictrum thalictroides and T. hernandezii: Facilitating candidate gene discovery in an emerging model plant lineage.</title>
        <authorList>
            <person name="Arias T."/>
            <person name="Riano-Pachon D.M."/>
            <person name="Di Stilio V.S."/>
        </authorList>
    </citation>
    <scope>NUCLEOTIDE SEQUENCE [LARGE SCALE GENOMIC DNA]</scope>
    <source>
        <strain evidence="3">cv. WT478/WT964</strain>
        <tissue evidence="2">Leaves</tissue>
    </source>
</reference>
<gene>
    <name evidence="2" type="ORF">FRX31_012255</name>
</gene>
<sequence>MVKVVAILTGNEGVRDWHCQFHSRGKCSGPKLPPPNLPKISLSFKKRSHSPIKHLPEPQFISTGSGSKLQIRSDDRPGSKKGRVVKGKEISKVFNPGPISYISFDNEKVNVAHAMNEVMILEADVEAVRKITLLEMCLYVNNCNSVLTTNFQQVRLSTEIVVASDAELEHVKDTLHSFKNRAYIAEQYERELSKKVEAKEAEIEHVKKILVEE</sequence>
<evidence type="ECO:0000313" key="3">
    <source>
        <dbReference type="Proteomes" id="UP000554482"/>
    </source>
</evidence>
<comment type="caution">
    <text evidence="2">The sequence shown here is derived from an EMBL/GenBank/DDBJ whole genome shotgun (WGS) entry which is preliminary data.</text>
</comment>
<dbReference type="Proteomes" id="UP000554482">
    <property type="component" value="Unassembled WGS sequence"/>
</dbReference>
<name>A0A7J6WMG3_THATH</name>
<dbReference type="EMBL" id="JABWDY010013660">
    <property type="protein sequence ID" value="KAF5198158.1"/>
    <property type="molecule type" value="Genomic_DNA"/>
</dbReference>
<feature type="compositionally biased region" description="Polar residues" evidence="1">
    <location>
        <begin position="60"/>
        <end position="70"/>
    </location>
</feature>
<evidence type="ECO:0000256" key="1">
    <source>
        <dbReference type="SAM" id="MobiDB-lite"/>
    </source>
</evidence>
<feature type="region of interest" description="Disordered" evidence="1">
    <location>
        <begin position="48"/>
        <end position="82"/>
    </location>
</feature>
<dbReference type="AlphaFoldDB" id="A0A7J6WMG3"/>
<protein>
    <submittedName>
        <fullName evidence="2">Uncharacterized protein</fullName>
    </submittedName>
</protein>
<proteinExistence type="predicted"/>
<accession>A0A7J6WMG3</accession>
<evidence type="ECO:0000313" key="2">
    <source>
        <dbReference type="EMBL" id="KAF5198158.1"/>
    </source>
</evidence>
<organism evidence="2 3">
    <name type="scientific">Thalictrum thalictroides</name>
    <name type="common">Rue-anemone</name>
    <name type="synonym">Anemone thalictroides</name>
    <dbReference type="NCBI Taxonomy" id="46969"/>
    <lineage>
        <taxon>Eukaryota</taxon>
        <taxon>Viridiplantae</taxon>
        <taxon>Streptophyta</taxon>
        <taxon>Embryophyta</taxon>
        <taxon>Tracheophyta</taxon>
        <taxon>Spermatophyta</taxon>
        <taxon>Magnoliopsida</taxon>
        <taxon>Ranunculales</taxon>
        <taxon>Ranunculaceae</taxon>
        <taxon>Thalictroideae</taxon>
        <taxon>Thalictrum</taxon>
    </lineage>
</organism>